<evidence type="ECO:0000313" key="8">
    <source>
        <dbReference type="Proteomes" id="UP000242087"/>
    </source>
</evidence>
<dbReference type="Pfam" id="PF19290">
    <property type="entry name" value="PmbA_TldD_2nd"/>
    <property type="match status" value="1"/>
</dbReference>
<name>A0A2T4D535_9GAMM</name>
<dbReference type="InterPro" id="IPR035068">
    <property type="entry name" value="TldD/PmbA_N"/>
</dbReference>
<feature type="domain" description="Metalloprotease TldD/E C-terminal" evidence="3">
    <location>
        <begin position="253"/>
        <end position="460"/>
    </location>
</feature>
<dbReference type="InterPro" id="IPR047657">
    <property type="entry name" value="PmbA"/>
</dbReference>
<organism evidence="5 8">
    <name type="scientific">Pseudidiomarina aestuarii</name>
    <dbReference type="NCBI Taxonomy" id="624146"/>
    <lineage>
        <taxon>Bacteria</taxon>
        <taxon>Pseudomonadati</taxon>
        <taxon>Pseudomonadota</taxon>
        <taxon>Gammaproteobacteria</taxon>
        <taxon>Alteromonadales</taxon>
        <taxon>Idiomarinaceae</taxon>
        <taxon>Pseudidiomarina</taxon>
    </lineage>
</organism>
<dbReference type="Proteomes" id="UP000242087">
    <property type="component" value="Unassembled WGS sequence"/>
</dbReference>
<dbReference type="EMBL" id="PYVF01000030">
    <property type="protein sequence ID" value="PTB88935.1"/>
    <property type="molecule type" value="Genomic_DNA"/>
</dbReference>
<evidence type="ECO:0000259" key="2">
    <source>
        <dbReference type="Pfam" id="PF01523"/>
    </source>
</evidence>
<dbReference type="GO" id="GO:0006508">
    <property type="term" value="P:proteolysis"/>
    <property type="evidence" value="ECO:0007669"/>
    <property type="project" value="UniProtKB-KW"/>
</dbReference>
<evidence type="ECO:0000256" key="1">
    <source>
        <dbReference type="ARBA" id="ARBA00005836"/>
    </source>
</evidence>
<keyword evidence="5" id="KW-0645">Protease</keyword>
<evidence type="ECO:0000259" key="4">
    <source>
        <dbReference type="Pfam" id="PF19290"/>
    </source>
</evidence>
<accession>A0A2T4D535</accession>
<dbReference type="GO" id="GO:0005829">
    <property type="term" value="C:cytosol"/>
    <property type="evidence" value="ECO:0007669"/>
    <property type="project" value="TreeGrafter"/>
</dbReference>
<gene>
    <name evidence="5" type="ORF">C9927_02910</name>
    <name evidence="6" type="ORF">C9928_01145</name>
</gene>
<feature type="domain" description="Metalloprotease TldD/E central" evidence="4">
    <location>
        <begin position="139"/>
        <end position="245"/>
    </location>
</feature>
<dbReference type="Pfam" id="PF19289">
    <property type="entry name" value="PmbA_TldD_3rd"/>
    <property type="match status" value="1"/>
</dbReference>
<dbReference type="InterPro" id="IPR002510">
    <property type="entry name" value="Metalloprtase-TldD/E_N"/>
</dbReference>
<keyword evidence="5" id="KW-0482">Metalloprotease</keyword>
<evidence type="ECO:0000313" key="5">
    <source>
        <dbReference type="EMBL" id="PTB88935.1"/>
    </source>
</evidence>
<evidence type="ECO:0000259" key="3">
    <source>
        <dbReference type="Pfam" id="PF19289"/>
    </source>
</evidence>
<dbReference type="Gene3D" id="3.30.2290.10">
    <property type="entry name" value="PmbA/TldD superfamily"/>
    <property type="match status" value="1"/>
</dbReference>
<dbReference type="InterPro" id="IPR045570">
    <property type="entry name" value="Metalloprtase-TldD/E_cen_dom"/>
</dbReference>
<feature type="domain" description="Metalloprotease TldD/E N-terminal" evidence="2">
    <location>
        <begin position="47"/>
        <end position="111"/>
    </location>
</feature>
<dbReference type="SUPFAM" id="SSF111283">
    <property type="entry name" value="Putative modulator of DNA gyrase, PmbA/TldD"/>
    <property type="match status" value="1"/>
</dbReference>
<comment type="caution">
    <text evidence="5">The sequence shown here is derived from an EMBL/GenBank/DDBJ whole genome shotgun (WGS) entry which is preliminary data.</text>
</comment>
<dbReference type="EMBL" id="PYVG01000003">
    <property type="protein sequence ID" value="PTB90187.1"/>
    <property type="molecule type" value="Genomic_DNA"/>
</dbReference>
<reference evidence="7 8" key="1">
    <citation type="submission" date="2018-03" db="EMBL/GenBank/DDBJ databases">
        <title>Cross-interface Injection: A General Nanoliter Liquid Handling Method Applied to Single Cells Genome Amplification Automated Nanoliter Liquid Handling Applied to Single Cell Multiple Displacement Amplification.</title>
        <authorList>
            <person name="Yun J."/>
            <person name="Xu P."/>
            <person name="Xu J."/>
            <person name="Dai X."/>
            <person name="Wang Y."/>
            <person name="Zheng X."/>
            <person name="Cao C."/>
            <person name="Yi Q."/>
            <person name="Zhu Y."/>
            <person name="Wang L."/>
            <person name="Dong Z."/>
            <person name="Huang Y."/>
            <person name="Huang L."/>
            <person name="Du W."/>
        </authorList>
    </citation>
    <scope>NUCLEOTIDE SEQUENCE [LARGE SCALE GENOMIC DNA]</scope>
    <source>
        <strain evidence="5 8">A12-4</strain>
        <strain evidence="6 7">A9-4</strain>
    </source>
</reference>
<comment type="similarity">
    <text evidence="1">Belongs to the peptidase U62 family.</text>
</comment>
<dbReference type="GO" id="GO:0008237">
    <property type="term" value="F:metallopeptidase activity"/>
    <property type="evidence" value="ECO:0007669"/>
    <property type="project" value="UniProtKB-KW"/>
</dbReference>
<dbReference type="PANTHER" id="PTHR43421:SF1">
    <property type="entry name" value="METALLOPROTEASE PMBA"/>
    <property type="match status" value="1"/>
</dbReference>
<dbReference type="InterPro" id="IPR045569">
    <property type="entry name" value="Metalloprtase-TldD/E_C"/>
</dbReference>
<dbReference type="Pfam" id="PF01523">
    <property type="entry name" value="PmbA_TldD_1st"/>
    <property type="match status" value="1"/>
</dbReference>
<sequence>MRRFLLSSVQSASSVVTNAELHEEMREVESAVATALEQAQKLGSSAAECAISRSRGINVGTRLGEVETVEFNQDGALGITLYVGQQKGSASTTDLSSKAIRAAVEKAFDIARYTSPDPFAGLAPAELMATDIPDLDLCHPADQSADYALEQALACENHALQLDPRIVNSDGAGYSSHVGYRVYGNSHGFLAGYLQSRHSLSCSLIAKSGDAMQRDYSYTVARHKDDLWTPEQVAEDAAQSTLARLDSRKISTASVPVLFRADVANSLFGHFVGAISGGNLYRKSSFLLDHLGKQVLPDWLTITEQPHLRGALGSSPFDHEGLATTEKNIVTNGVLETYLMTSYAARKMQMQPTGHAGGIHTWNVSHGDQTLADLCRTMGTGLLVTELMGQGVNLVNGDYSRGAAGFWVENGEIQYPVEEITIAGNLKDMLKSIVAIGNDVDFRHGVRTGSVLLENLKIAGN</sequence>
<keyword evidence="5" id="KW-0378">Hydrolase</keyword>
<proteinExistence type="inferred from homology"/>
<dbReference type="AlphaFoldDB" id="A0A2T4D535"/>
<protein>
    <submittedName>
        <fullName evidence="5">Metalloprotease PmbA</fullName>
    </submittedName>
</protein>
<dbReference type="InterPro" id="IPR036059">
    <property type="entry name" value="TldD/PmbA_sf"/>
</dbReference>
<dbReference type="PANTHER" id="PTHR43421">
    <property type="entry name" value="METALLOPROTEASE PMBA"/>
    <property type="match status" value="1"/>
</dbReference>
<dbReference type="NCBIfam" id="NF008268">
    <property type="entry name" value="PRK11040.1"/>
    <property type="match status" value="1"/>
</dbReference>
<dbReference type="Proteomes" id="UP000241514">
    <property type="component" value="Unassembled WGS sequence"/>
</dbReference>
<evidence type="ECO:0000313" key="6">
    <source>
        <dbReference type="EMBL" id="PTB90187.1"/>
    </source>
</evidence>
<evidence type="ECO:0000313" key="7">
    <source>
        <dbReference type="Proteomes" id="UP000241514"/>
    </source>
</evidence>